<name>A0A1N7L7W5_9BACT</name>
<accession>A0A1N7L7W5</accession>
<dbReference type="SMART" id="SM00450">
    <property type="entry name" value="RHOD"/>
    <property type="match status" value="1"/>
</dbReference>
<dbReference type="InterPro" id="IPR050229">
    <property type="entry name" value="GlpE_sulfurtransferase"/>
</dbReference>
<dbReference type="PANTHER" id="PTHR43031">
    <property type="entry name" value="FAD-DEPENDENT OXIDOREDUCTASE"/>
    <property type="match status" value="1"/>
</dbReference>
<dbReference type="GO" id="GO:0016740">
    <property type="term" value="F:transferase activity"/>
    <property type="evidence" value="ECO:0007669"/>
    <property type="project" value="UniProtKB-KW"/>
</dbReference>
<keyword evidence="2" id="KW-0808">Transferase</keyword>
<dbReference type="Pfam" id="PF00581">
    <property type="entry name" value="Rhodanese"/>
    <property type="match status" value="1"/>
</dbReference>
<dbReference type="STRING" id="529505.SAMN05421761_103109"/>
<gene>
    <name evidence="2" type="ORF">SAMN05421761_103109</name>
</gene>
<dbReference type="OrthoDB" id="598065at2"/>
<dbReference type="SUPFAM" id="SSF52821">
    <property type="entry name" value="Rhodanese/Cell cycle control phosphatase"/>
    <property type="match status" value="1"/>
</dbReference>
<sequence length="146" mass="16638">MVNAQSFAYKTLLKGVYDSDFPVIYPDNDSLIGKAVLLDTREKREFEVSHLENAKWVGYETFDLEVMKTIPKDQVVIVYCSIGARSQEIGKKLQSAGYTQVYNLYGGIFHWVNEGKPVHNQNGATNAIHPYSKTWGIWLTRGVKQY</sequence>
<dbReference type="PROSITE" id="PS50206">
    <property type="entry name" value="RHODANESE_3"/>
    <property type="match status" value="1"/>
</dbReference>
<protein>
    <submittedName>
        <fullName evidence="2">Rhodanese-related sulfurtransferase</fullName>
    </submittedName>
</protein>
<evidence type="ECO:0000313" key="3">
    <source>
        <dbReference type="Proteomes" id="UP000186026"/>
    </source>
</evidence>
<evidence type="ECO:0000259" key="1">
    <source>
        <dbReference type="PROSITE" id="PS50206"/>
    </source>
</evidence>
<organism evidence="2 3">
    <name type="scientific">Belliella pelovolcani</name>
    <dbReference type="NCBI Taxonomy" id="529505"/>
    <lineage>
        <taxon>Bacteria</taxon>
        <taxon>Pseudomonadati</taxon>
        <taxon>Bacteroidota</taxon>
        <taxon>Cytophagia</taxon>
        <taxon>Cytophagales</taxon>
        <taxon>Cyclobacteriaceae</taxon>
        <taxon>Belliella</taxon>
    </lineage>
</organism>
<keyword evidence="3" id="KW-1185">Reference proteome</keyword>
<dbReference type="InterPro" id="IPR036873">
    <property type="entry name" value="Rhodanese-like_dom_sf"/>
</dbReference>
<dbReference type="Proteomes" id="UP000186026">
    <property type="component" value="Unassembled WGS sequence"/>
</dbReference>
<dbReference type="InterPro" id="IPR001763">
    <property type="entry name" value="Rhodanese-like_dom"/>
</dbReference>
<evidence type="ECO:0000313" key="2">
    <source>
        <dbReference type="EMBL" id="SIS69873.1"/>
    </source>
</evidence>
<feature type="domain" description="Rhodanese" evidence="1">
    <location>
        <begin position="31"/>
        <end position="120"/>
    </location>
</feature>
<reference evidence="3" key="1">
    <citation type="submission" date="2017-01" db="EMBL/GenBank/DDBJ databases">
        <authorList>
            <person name="Varghese N."/>
            <person name="Submissions S."/>
        </authorList>
    </citation>
    <scope>NUCLEOTIDE SEQUENCE [LARGE SCALE GENOMIC DNA]</scope>
    <source>
        <strain evidence="3">DSM 46698</strain>
    </source>
</reference>
<dbReference type="NCBIfam" id="NF045521">
    <property type="entry name" value="rhoda_near_glyco"/>
    <property type="match status" value="1"/>
</dbReference>
<dbReference type="PANTHER" id="PTHR43031:SF1">
    <property type="entry name" value="PYRIDINE NUCLEOTIDE-DISULPHIDE OXIDOREDUCTASE"/>
    <property type="match status" value="1"/>
</dbReference>
<dbReference type="AlphaFoldDB" id="A0A1N7L7W5"/>
<dbReference type="CDD" id="cd00158">
    <property type="entry name" value="RHOD"/>
    <property type="match status" value="1"/>
</dbReference>
<proteinExistence type="predicted"/>
<dbReference type="EMBL" id="FTOP01000003">
    <property type="protein sequence ID" value="SIS69873.1"/>
    <property type="molecule type" value="Genomic_DNA"/>
</dbReference>
<dbReference type="Gene3D" id="3.40.250.10">
    <property type="entry name" value="Rhodanese-like domain"/>
    <property type="match status" value="1"/>
</dbReference>